<evidence type="ECO:0000256" key="2">
    <source>
        <dbReference type="ARBA" id="ARBA00004651"/>
    </source>
</evidence>
<dbReference type="PRINTS" id="PR00344">
    <property type="entry name" value="BCTRLSENSOR"/>
</dbReference>
<protein>
    <recommendedName>
        <fullName evidence="16">Heme sensor protein HssS</fullName>
        <ecNumber evidence="3">2.7.13.3</ecNumber>
    </recommendedName>
</protein>
<comment type="function">
    <text evidence="15">Member of the two-component regulatory system HssS/HssR involved in intracellular heme homeostasis and tempering of staphylococcal virulence. HssS functions as a heme sensor histidine kinase which is autophosphorylated at a histidine residue and transfers its phosphate group to an aspartate residue of HssR. HssR/HssS activates the expression of hrtAB, an efflux pump, in response to extracellular heme, hemin, hemoglobin or blood.</text>
</comment>
<name>B1YEH1_EXIS2</name>
<dbReference type="Proteomes" id="UP000001681">
    <property type="component" value="Chromosome"/>
</dbReference>
<reference evidence="20 21" key="1">
    <citation type="journal article" date="2006" name="Extremophiles">
        <title>Characterization of Exiguobacterium isolates from the Siberian permafrost. Description of Exiguobacterium sibiricum sp. nov.</title>
        <authorList>
            <person name="Rodrigues D.F."/>
            <person name="Goris J."/>
            <person name="Vishnivetskaya T."/>
            <person name="Gilichinsky D."/>
            <person name="Thomashow M.F."/>
            <person name="Tiedje J.M."/>
        </authorList>
    </citation>
    <scope>NUCLEOTIDE SEQUENCE [LARGE SCALE GENOMIC DNA]</scope>
    <source>
        <strain evidence="21">DSM 17290 / CIP 109462 / JCM 13490 / 255-15</strain>
    </source>
</reference>
<dbReference type="eggNOG" id="COG4191">
    <property type="taxonomic scope" value="Bacteria"/>
</dbReference>
<keyword evidence="21" id="KW-1185">Reference proteome</keyword>
<dbReference type="EC" id="2.7.13.3" evidence="3"/>
<evidence type="ECO:0000256" key="16">
    <source>
        <dbReference type="ARBA" id="ARBA00040841"/>
    </source>
</evidence>
<dbReference type="Pfam" id="PF02518">
    <property type="entry name" value="HATPase_c"/>
    <property type="match status" value="1"/>
</dbReference>
<keyword evidence="10" id="KW-0067">ATP-binding</keyword>
<dbReference type="SMART" id="SM00304">
    <property type="entry name" value="HAMP"/>
    <property type="match status" value="1"/>
</dbReference>
<dbReference type="Gene3D" id="1.10.287.130">
    <property type="match status" value="1"/>
</dbReference>
<dbReference type="InterPro" id="IPR004358">
    <property type="entry name" value="Sig_transdc_His_kin-like_C"/>
</dbReference>
<dbReference type="PANTHER" id="PTHR45528:SF11">
    <property type="entry name" value="HISTIDINE KINASE"/>
    <property type="match status" value="1"/>
</dbReference>
<evidence type="ECO:0000256" key="10">
    <source>
        <dbReference type="ARBA" id="ARBA00022840"/>
    </source>
</evidence>
<dbReference type="HOGENOM" id="CLU_000445_89_6_9"/>
<comment type="subcellular location">
    <subcellularLocation>
        <location evidence="2">Cell membrane</location>
        <topology evidence="2">Multi-pass membrane protein</topology>
    </subcellularLocation>
</comment>
<dbReference type="InterPro" id="IPR003661">
    <property type="entry name" value="HisK_dim/P_dom"/>
</dbReference>
<keyword evidence="5" id="KW-0597">Phosphoprotein</keyword>
<dbReference type="FunFam" id="3.30.565.10:FF:000006">
    <property type="entry name" value="Sensor histidine kinase WalK"/>
    <property type="match status" value="1"/>
</dbReference>
<evidence type="ECO:0000256" key="4">
    <source>
        <dbReference type="ARBA" id="ARBA00022475"/>
    </source>
</evidence>
<dbReference type="CDD" id="cd00075">
    <property type="entry name" value="HATPase"/>
    <property type="match status" value="1"/>
</dbReference>
<keyword evidence="6" id="KW-0808">Transferase</keyword>
<evidence type="ECO:0000256" key="17">
    <source>
        <dbReference type="SAM" id="Phobius"/>
    </source>
</evidence>
<keyword evidence="12" id="KW-0902">Two-component regulatory system</keyword>
<evidence type="ECO:0000256" key="7">
    <source>
        <dbReference type="ARBA" id="ARBA00022692"/>
    </source>
</evidence>
<dbReference type="AlphaFoldDB" id="B1YEH1"/>
<evidence type="ECO:0000256" key="3">
    <source>
        <dbReference type="ARBA" id="ARBA00012438"/>
    </source>
</evidence>
<dbReference type="InterPro" id="IPR036097">
    <property type="entry name" value="HisK_dim/P_sf"/>
</dbReference>
<dbReference type="STRING" id="262543.Exig_2691"/>
<dbReference type="Pfam" id="PF00672">
    <property type="entry name" value="HAMP"/>
    <property type="match status" value="1"/>
</dbReference>
<dbReference type="InterPro" id="IPR003594">
    <property type="entry name" value="HATPase_dom"/>
</dbReference>
<feature type="domain" description="Histidine kinase" evidence="18">
    <location>
        <begin position="245"/>
        <end position="454"/>
    </location>
</feature>
<feature type="transmembrane region" description="Helical" evidence="17">
    <location>
        <begin position="161"/>
        <end position="188"/>
    </location>
</feature>
<reference evidence="20 21" key="2">
    <citation type="journal article" date="2008" name="BMC Genomics">
        <title>Architecture of thermal adaptation in an Exiguobacterium sibiricum strain isolated from 3 million year old permafrost: a genome and transcriptome approach.</title>
        <authorList>
            <person name="Rodrigues D.F."/>
            <person name="Ivanova N."/>
            <person name="He Z."/>
            <person name="Huebner M."/>
            <person name="Zhou J."/>
            <person name="Tiedje J.M."/>
        </authorList>
    </citation>
    <scope>NUCLEOTIDE SEQUENCE [LARGE SCALE GENOMIC DNA]</scope>
    <source>
        <strain evidence="21">DSM 17290 / CIP 109462 / JCM 13490 / 255-15</strain>
    </source>
</reference>
<keyword evidence="14 17" id="KW-0472">Membrane</keyword>
<dbReference type="InterPro" id="IPR003660">
    <property type="entry name" value="HAMP_dom"/>
</dbReference>
<dbReference type="OrthoDB" id="9813151at2"/>
<dbReference type="Gene3D" id="3.30.565.10">
    <property type="entry name" value="Histidine kinase-like ATPase, C-terminal domain"/>
    <property type="match status" value="1"/>
</dbReference>
<evidence type="ECO:0000256" key="15">
    <source>
        <dbReference type="ARBA" id="ARBA00037219"/>
    </source>
</evidence>
<evidence type="ECO:0000256" key="5">
    <source>
        <dbReference type="ARBA" id="ARBA00022553"/>
    </source>
</evidence>
<dbReference type="InterPro" id="IPR036890">
    <property type="entry name" value="HATPase_C_sf"/>
</dbReference>
<feature type="domain" description="HAMP" evidence="19">
    <location>
        <begin position="185"/>
        <end position="237"/>
    </location>
</feature>
<dbReference type="FunFam" id="1.10.287.130:FF:000001">
    <property type="entry name" value="Two-component sensor histidine kinase"/>
    <property type="match status" value="1"/>
</dbReference>
<dbReference type="GO" id="GO:0005524">
    <property type="term" value="F:ATP binding"/>
    <property type="evidence" value="ECO:0007669"/>
    <property type="project" value="UniProtKB-KW"/>
</dbReference>
<dbReference type="InterPro" id="IPR050398">
    <property type="entry name" value="HssS/ArlS-like"/>
</dbReference>
<keyword evidence="13" id="KW-0843">Virulence</keyword>
<evidence type="ECO:0000313" key="20">
    <source>
        <dbReference type="EMBL" id="ACB62139.1"/>
    </source>
</evidence>
<proteinExistence type="predicted"/>
<gene>
    <name evidence="20" type="ordered locus">Exig_2691</name>
</gene>
<keyword evidence="4" id="KW-1003">Cell membrane</keyword>
<evidence type="ECO:0000259" key="18">
    <source>
        <dbReference type="PROSITE" id="PS50109"/>
    </source>
</evidence>
<dbReference type="SMART" id="SM00387">
    <property type="entry name" value="HATPase_c"/>
    <property type="match status" value="1"/>
</dbReference>
<dbReference type="GO" id="GO:0005886">
    <property type="term" value="C:plasma membrane"/>
    <property type="evidence" value="ECO:0007669"/>
    <property type="project" value="UniProtKB-SubCell"/>
</dbReference>
<dbReference type="GO" id="GO:0000155">
    <property type="term" value="F:phosphorelay sensor kinase activity"/>
    <property type="evidence" value="ECO:0007669"/>
    <property type="project" value="InterPro"/>
</dbReference>
<dbReference type="RefSeq" id="WP_012371555.1">
    <property type="nucleotide sequence ID" value="NC_010556.1"/>
</dbReference>
<accession>B1YEH1</accession>
<evidence type="ECO:0000256" key="9">
    <source>
        <dbReference type="ARBA" id="ARBA00022777"/>
    </source>
</evidence>
<comment type="catalytic activity">
    <reaction evidence="1">
        <text>ATP + protein L-histidine = ADP + protein N-phospho-L-histidine.</text>
        <dbReference type="EC" id="2.7.13.3"/>
    </reaction>
</comment>
<dbReference type="PROSITE" id="PS50109">
    <property type="entry name" value="HIS_KIN"/>
    <property type="match status" value="1"/>
</dbReference>
<evidence type="ECO:0000256" key="6">
    <source>
        <dbReference type="ARBA" id="ARBA00022679"/>
    </source>
</evidence>
<keyword evidence="7 17" id="KW-0812">Transmembrane</keyword>
<keyword evidence="8" id="KW-0547">Nucleotide-binding</keyword>
<dbReference type="CDD" id="cd00082">
    <property type="entry name" value="HisKA"/>
    <property type="match status" value="1"/>
</dbReference>
<evidence type="ECO:0000256" key="1">
    <source>
        <dbReference type="ARBA" id="ARBA00000085"/>
    </source>
</evidence>
<dbReference type="SUPFAM" id="SSF55874">
    <property type="entry name" value="ATPase domain of HSP90 chaperone/DNA topoisomerase II/histidine kinase"/>
    <property type="match status" value="1"/>
</dbReference>
<evidence type="ECO:0000256" key="8">
    <source>
        <dbReference type="ARBA" id="ARBA00022741"/>
    </source>
</evidence>
<dbReference type="CDD" id="cd06225">
    <property type="entry name" value="HAMP"/>
    <property type="match status" value="1"/>
</dbReference>
<evidence type="ECO:0000256" key="14">
    <source>
        <dbReference type="ARBA" id="ARBA00023136"/>
    </source>
</evidence>
<keyword evidence="11 17" id="KW-1133">Transmembrane helix</keyword>
<dbReference type="Gene3D" id="6.10.340.10">
    <property type="match status" value="1"/>
</dbReference>
<evidence type="ECO:0000256" key="13">
    <source>
        <dbReference type="ARBA" id="ARBA00023026"/>
    </source>
</evidence>
<dbReference type="SMR" id="B1YEH1"/>
<keyword evidence="9 20" id="KW-0418">Kinase</keyword>
<evidence type="ECO:0000259" key="19">
    <source>
        <dbReference type="PROSITE" id="PS50885"/>
    </source>
</evidence>
<evidence type="ECO:0000256" key="12">
    <source>
        <dbReference type="ARBA" id="ARBA00023012"/>
    </source>
</evidence>
<dbReference type="EMBL" id="CP001022">
    <property type="protein sequence ID" value="ACB62139.1"/>
    <property type="molecule type" value="Genomic_DNA"/>
</dbReference>
<dbReference type="SMART" id="SM00388">
    <property type="entry name" value="HisKA"/>
    <property type="match status" value="1"/>
</dbReference>
<dbReference type="KEGG" id="esi:Exig_2691"/>
<dbReference type="PROSITE" id="PS50885">
    <property type="entry name" value="HAMP"/>
    <property type="match status" value="1"/>
</dbReference>
<dbReference type="Pfam" id="PF00512">
    <property type="entry name" value="HisKA"/>
    <property type="match status" value="1"/>
</dbReference>
<evidence type="ECO:0000313" key="21">
    <source>
        <dbReference type="Proteomes" id="UP000001681"/>
    </source>
</evidence>
<sequence length="454" mass="50731">MKSLYVKIVGLVCLVLLVSALIALLISNVLYYTVWQASYSQKVEEAVETSFAYYERHGDRRVDSFYEMLSATGFQLYVVSESGQVKRYGNPFRNETITPEVVQAVQDGQVYQGMRDYPFHLFLLGLFDNEVINTYGTSLQTDTGTDAVFIRPDLSRQIRELHLFVGAFLALLVLLSFLLLVFSIRYLVRPIKRLTTATERMTAGDYSVSVAMAGQDEIGELSRRFDEMAQAVAKSDAERKAFVANVSHEFQSPLTTIRGYAEQLERSAETKERLKLQTIGQEATRMAELTRQLLTLARLDEGRPLRRQPIPLVQSIQTTLETLSYQLDERGVAVALEASDDPVILADELALEQIFQNLIRNALHVSAEGDLITIQVDTEADSVIVRIKDQGPGMTEEVIAHAFERFYQGDASRGTSGTGLGLAIVKETMNQLEGQIRIESVPGTGTTMVLTFLK</sequence>
<reference evidence="21" key="3">
    <citation type="submission" date="2008-04" db="EMBL/GenBank/DDBJ databases">
        <title>Complete sequence of chromosome of Exiguobacterium sibiricum 255-15.</title>
        <authorList>
            <consortium name="US DOE Joint Genome Institute"/>
            <person name="Copeland A."/>
            <person name="Lucas S."/>
            <person name="Lapidus A."/>
            <person name="Glavina del Rio T."/>
            <person name="Dalin E."/>
            <person name="Tice H."/>
            <person name="Bruce D."/>
            <person name="Goodwin L."/>
            <person name="Pitluck S."/>
            <person name="Kiss H."/>
            <person name="Chertkov O."/>
            <person name="Monk C."/>
            <person name="Brettin T."/>
            <person name="Detter J.C."/>
            <person name="Han C."/>
            <person name="Kuske C.R."/>
            <person name="Schmutz J."/>
            <person name="Larimer F."/>
            <person name="Land M."/>
            <person name="Hauser L."/>
            <person name="Kyrpides N."/>
            <person name="Mikhailova N."/>
            <person name="Vishnivetskaya T."/>
            <person name="Rodrigues D.F."/>
            <person name="Gilichinsky D."/>
            <person name="Tiedje J."/>
            <person name="Richardson P."/>
        </authorList>
    </citation>
    <scope>NUCLEOTIDE SEQUENCE [LARGE SCALE GENOMIC DNA]</scope>
    <source>
        <strain evidence="21">DSM 17290 / CIP 109462 / JCM 13490 / 255-15</strain>
    </source>
</reference>
<evidence type="ECO:0000256" key="11">
    <source>
        <dbReference type="ARBA" id="ARBA00022989"/>
    </source>
</evidence>
<organism evidence="20 21">
    <name type="scientific">Exiguobacterium sibiricum (strain DSM 17290 / CCUG 55495 / CIP 109462 / JCM 13490 / 255-15)</name>
    <dbReference type="NCBI Taxonomy" id="262543"/>
    <lineage>
        <taxon>Bacteria</taxon>
        <taxon>Bacillati</taxon>
        <taxon>Bacillota</taxon>
        <taxon>Bacilli</taxon>
        <taxon>Bacillales</taxon>
        <taxon>Bacillales Family XII. Incertae Sedis</taxon>
        <taxon>Exiguobacterium</taxon>
    </lineage>
</organism>
<dbReference type="PANTHER" id="PTHR45528">
    <property type="entry name" value="SENSOR HISTIDINE KINASE CPXA"/>
    <property type="match status" value="1"/>
</dbReference>
<dbReference type="InterPro" id="IPR005467">
    <property type="entry name" value="His_kinase_dom"/>
</dbReference>
<dbReference type="SUPFAM" id="SSF158472">
    <property type="entry name" value="HAMP domain-like"/>
    <property type="match status" value="1"/>
</dbReference>
<feature type="transmembrane region" description="Helical" evidence="17">
    <location>
        <begin position="6"/>
        <end position="32"/>
    </location>
</feature>
<dbReference type="SUPFAM" id="SSF47384">
    <property type="entry name" value="Homodimeric domain of signal transducing histidine kinase"/>
    <property type="match status" value="1"/>
</dbReference>